<keyword evidence="2" id="KW-1185">Reference proteome</keyword>
<organism evidence="1 2">
    <name type="scientific">Chaetomium tenue</name>
    <dbReference type="NCBI Taxonomy" id="1854479"/>
    <lineage>
        <taxon>Eukaryota</taxon>
        <taxon>Fungi</taxon>
        <taxon>Dikarya</taxon>
        <taxon>Ascomycota</taxon>
        <taxon>Pezizomycotina</taxon>
        <taxon>Sordariomycetes</taxon>
        <taxon>Sordariomycetidae</taxon>
        <taxon>Sordariales</taxon>
        <taxon>Chaetomiaceae</taxon>
        <taxon>Chaetomium</taxon>
    </lineage>
</organism>
<accession>A0ACB7P1H1</accession>
<evidence type="ECO:0000313" key="2">
    <source>
        <dbReference type="Proteomes" id="UP000724584"/>
    </source>
</evidence>
<dbReference type="Proteomes" id="UP000724584">
    <property type="component" value="Unassembled WGS sequence"/>
</dbReference>
<sequence>MTTQQELVPVAGAKALPLLWVLGISWDFLGSPEFEFHLFLGNGSRKRAKGPRNLGEARWFLAQTSRQDQAKSGQEQPRRGQEGPRDRQDRDEMKKPGVSLRAVRANRKMMMTTGGSDLAARQMQLAF</sequence>
<name>A0ACB7P1H1_9PEZI</name>
<evidence type="ECO:0000313" key="1">
    <source>
        <dbReference type="EMBL" id="KAH6627853.1"/>
    </source>
</evidence>
<gene>
    <name evidence="1" type="ORF">F5144DRAFT_613657</name>
</gene>
<dbReference type="EMBL" id="JAGIZQ010000005">
    <property type="protein sequence ID" value="KAH6627853.1"/>
    <property type="molecule type" value="Genomic_DNA"/>
</dbReference>
<comment type="caution">
    <text evidence="1">The sequence shown here is derived from an EMBL/GenBank/DDBJ whole genome shotgun (WGS) entry which is preliminary data.</text>
</comment>
<proteinExistence type="predicted"/>
<reference evidence="1 2" key="1">
    <citation type="journal article" date="2021" name="Nat. Commun.">
        <title>Genetic determinants of endophytism in the Arabidopsis root mycobiome.</title>
        <authorList>
            <person name="Mesny F."/>
            <person name="Miyauchi S."/>
            <person name="Thiergart T."/>
            <person name="Pickel B."/>
            <person name="Atanasova L."/>
            <person name="Karlsson M."/>
            <person name="Huettel B."/>
            <person name="Barry K.W."/>
            <person name="Haridas S."/>
            <person name="Chen C."/>
            <person name="Bauer D."/>
            <person name="Andreopoulos W."/>
            <person name="Pangilinan J."/>
            <person name="LaButti K."/>
            <person name="Riley R."/>
            <person name="Lipzen A."/>
            <person name="Clum A."/>
            <person name="Drula E."/>
            <person name="Henrissat B."/>
            <person name="Kohler A."/>
            <person name="Grigoriev I.V."/>
            <person name="Martin F.M."/>
            <person name="Hacquard S."/>
        </authorList>
    </citation>
    <scope>NUCLEOTIDE SEQUENCE [LARGE SCALE GENOMIC DNA]</scope>
    <source>
        <strain evidence="1 2">MPI-SDFR-AT-0079</strain>
    </source>
</reference>
<protein>
    <submittedName>
        <fullName evidence="1">Uncharacterized protein</fullName>
    </submittedName>
</protein>